<dbReference type="AlphaFoldDB" id="A0A5B0QG06"/>
<feature type="region of interest" description="Disordered" evidence="1">
    <location>
        <begin position="229"/>
        <end position="259"/>
    </location>
</feature>
<evidence type="ECO:0000256" key="1">
    <source>
        <dbReference type="SAM" id="MobiDB-lite"/>
    </source>
</evidence>
<keyword evidence="3" id="KW-1185">Reference proteome</keyword>
<organism evidence="2 3">
    <name type="scientific">Puccinia graminis f. sp. tritici</name>
    <dbReference type="NCBI Taxonomy" id="56615"/>
    <lineage>
        <taxon>Eukaryota</taxon>
        <taxon>Fungi</taxon>
        <taxon>Dikarya</taxon>
        <taxon>Basidiomycota</taxon>
        <taxon>Pucciniomycotina</taxon>
        <taxon>Pucciniomycetes</taxon>
        <taxon>Pucciniales</taxon>
        <taxon>Pucciniaceae</taxon>
        <taxon>Puccinia</taxon>
    </lineage>
</organism>
<proteinExistence type="predicted"/>
<name>A0A5B0QG06_PUCGR</name>
<evidence type="ECO:0000313" key="2">
    <source>
        <dbReference type="EMBL" id="KAA1112085.1"/>
    </source>
</evidence>
<accession>A0A5B0QG06</accession>
<reference evidence="2 3" key="1">
    <citation type="submission" date="2019-05" db="EMBL/GenBank/DDBJ databases">
        <title>Emergence of the Ug99 lineage of the wheat stem rust pathogen through somatic hybridization.</title>
        <authorList>
            <person name="Li F."/>
            <person name="Upadhyaya N.M."/>
            <person name="Sperschneider J."/>
            <person name="Matny O."/>
            <person name="Nguyen-Phuc H."/>
            <person name="Mago R."/>
            <person name="Raley C."/>
            <person name="Miller M.E."/>
            <person name="Silverstein K.A.T."/>
            <person name="Henningsen E."/>
            <person name="Hirsch C.D."/>
            <person name="Visser B."/>
            <person name="Pretorius Z.A."/>
            <person name="Steffenson B.J."/>
            <person name="Schwessinger B."/>
            <person name="Dodds P.N."/>
            <person name="Figueroa M."/>
        </authorList>
    </citation>
    <scope>NUCLEOTIDE SEQUENCE [LARGE SCALE GENOMIC DNA]</scope>
    <source>
        <strain evidence="2">21-0</strain>
    </source>
</reference>
<gene>
    <name evidence="2" type="ORF">PGT21_022426</name>
</gene>
<feature type="compositionally biased region" description="Pro residues" evidence="1">
    <location>
        <begin position="234"/>
        <end position="252"/>
    </location>
</feature>
<dbReference type="Proteomes" id="UP000324748">
    <property type="component" value="Unassembled WGS sequence"/>
</dbReference>
<evidence type="ECO:0000313" key="3">
    <source>
        <dbReference type="Proteomes" id="UP000324748"/>
    </source>
</evidence>
<dbReference type="EMBL" id="VSWC01000016">
    <property type="protein sequence ID" value="KAA1112085.1"/>
    <property type="molecule type" value="Genomic_DNA"/>
</dbReference>
<comment type="caution">
    <text evidence="2">The sequence shown here is derived from an EMBL/GenBank/DDBJ whole genome shotgun (WGS) entry which is preliminary data.</text>
</comment>
<sequence>MTVQNWSLRHVSAPHHERSELVMKGNTYSPRCPALNGHRRNGHQQDYSFHLMAGSERLVNRKHTTDRSSKGGDWYALRWMTTNDRLRSMKAAVCMCTPFERRSDLDLGQLPSMAGSTSRKWTHLGDNLFAGLETASARKDWSPEVGPFRADAVLLVLGSPKPLGEVWAGGSDPSGTRCRSRICRVRISERRYPNPEARIGTLPRHIESLITEIAASVLSSPSAFPYNNSISPPSCTPPPLTGTMPPRPPKPPFRSSTPDVHQTATSLLIWIFRLRHLHSLKESNLKSDLTIFDDGL</sequence>
<protein>
    <submittedName>
        <fullName evidence="2">Uncharacterized protein</fullName>
    </submittedName>
</protein>